<evidence type="ECO:0000256" key="5">
    <source>
        <dbReference type="ARBA" id="ARBA00023242"/>
    </source>
</evidence>
<dbReference type="GO" id="GO:0005730">
    <property type="term" value="C:nucleolus"/>
    <property type="evidence" value="ECO:0007669"/>
    <property type="project" value="UniProtKB-SubCell"/>
</dbReference>
<dbReference type="InterPro" id="IPR009668">
    <property type="entry name" value="RNA_pol-assoc_fac_A49-like"/>
</dbReference>
<dbReference type="Pfam" id="PF06870">
    <property type="entry name" value="RNA_pol_I_A49"/>
    <property type="match status" value="1"/>
</dbReference>
<evidence type="ECO:0000313" key="6">
    <source>
        <dbReference type="EMBL" id="AYO42945.1"/>
    </source>
</evidence>
<evidence type="ECO:0000256" key="4">
    <source>
        <dbReference type="ARBA" id="ARBA00023163"/>
    </source>
</evidence>
<dbReference type="GO" id="GO:0003677">
    <property type="term" value="F:DNA binding"/>
    <property type="evidence" value="ECO:0007669"/>
    <property type="project" value="InterPro"/>
</dbReference>
<accession>A0A3G2S4J6</accession>
<comment type="subcellular location">
    <subcellularLocation>
        <location evidence="1">Nucleus</location>
        <location evidence="1">Nucleolus</location>
    </subcellularLocation>
</comment>
<protein>
    <submittedName>
        <fullName evidence="6">DNA-directed RNA polymerase I subunit RPA49</fullName>
    </submittedName>
</protein>
<proteinExistence type="inferred from homology"/>
<dbReference type="EMBL" id="CP033150">
    <property type="protein sequence ID" value="AYO42945.1"/>
    <property type="molecule type" value="Genomic_DNA"/>
</dbReference>
<comment type="similarity">
    <text evidence="2">Belongs to the eukaryotic RPA49/POLR1E RNA polymerase subunit family.</text>
</comment>
<name>A0A3G2S4J6_MALR7</name>
<keyword evidence="3 6" id="KW-0240">DNA-directed RNA polymerase</keyword>
<evidence type="ECO:0000256" key="1">
    <source>
        <dbReference type="ARBA" id="ARBA00004604"/>
    </source>
</evidence>
<dbReference type="AlphaFoldDB" id="A0A3G2S4J6"/>
<evidence type="ECO:0000313" key="7">
    <source>
        <dbReference type="Proteomes" id="UP000269793"/>
    </source>
</evidence>
<reference evidence="6 7" key="1">
    <citation type="submission" date="2018-10" db="EMBL/GenBank/DDBJ databases">
        <title>Complete genome sequence of Malassezia restricta CBS 7877.</title>
        <authorList>
            <person name="Morand S.C."/>
            <person name="Bertignac M."/>
            <person name="Iltis A."/>
            <person name="Kolder I."/>
            <person name="Pirovano W."/>
            <person name="Jourdain R."/>
            <person name="Clavaud C."/>
        </authorList>
    </citation>
    <scope>NUCLEOTIDE SEQUENCE [LARGE SCALE GENOMIC DNA]</scope>
    <source>
        <strain evidence="6 7">CBS 7877</strain>
    </source>
</reference>
<gene>
    <name evidence="6" type="primary">RPA49</name>
    <name evidence="6" type="ORF">DNF11_1995</name>
</gene>
<keyword evidence="4" id="KW-0804">Transcription</keyword>
<sequence length="454" mass="49951">MSPAKKRAADDHPKVSLCVDDASAPMGPALLSLSDFAPQKHTRFALYRAPSNDAGDGTSSEATLDDRLLLEGSTDVMQYTSTNWGWGASAQAAADLRRETRGYTGDYLIGAYDKEKKQVTFRVAPLFTLNRSVKSLAHLSASATEHGAQDNMDYTRARRDLGEAFGNKKQKQAARNLDRMKVNTENMDGILEHVASGIDVSASSLPTDLELNATLNTSRALPQAHLDASEPADVYPLASLVPPTVLNALHTRHLLKCSSQSDLAKALRLTSSPWLLPRMWQIVQTAQNDAGMSRAMELVRVGYYVAILLAFRKHARGLSRGDDGMSQVAHKMRLPEHEKDIVMEHLVSQYAEQARSSHRYAMTAIGDTRLFASIIVLALHLEEFSLASDVLAQELCVTTQRVNEILRSLGCTSSQSTKHGVDGDGAASQQQQRKWHLRLPLSFPNQRKRGPARR</sequence>
<organism evidence="6 7">
    <name type="scientific">Malassezia restricta (strain ATCC 96810 / NBRC 103918 / CBS 7877)</name>
    <name type="common">Seborrheic dermatitis infection agent</name>
    <dbReference type="NCBI Taxonomy" id="425264"/>
    <lineage>
        <taxon>Eukaryota</taxon>
        <taxon>Fungi</taxon>
        <taxon>Dikarya</taxon>
        <taxon>Basidiomycota</taxon>
        <taxon>Ustilaginomycotina</taxon>
        <taxon>Malasseziomycetes</taxon>
        <taxon>Malasseziales</taxon>
        <taxon>Malasseziaceae</taxon>
        <taxon>Malassezia</taxon>
    </lineage>
</organism>
<dbReference type="OrthoDB" id="532500at2759"/>
<dbReference type="PANTHER" id="PTHR14440">
    <property type="entry name" value="DNA-DIRECTED RNA POLYMERASE I SUBUNIT RPA49"/>
    <property type="match status" value="1"/>
</dbReference>
<dbReference type="GO" id="GO:0000428">
    <property type="term" value="C:DNA-directed RNA polymerase complex"/>
    <property type="evidence" value="ECO:0007669"/>
    <property type="project" value="UniProtKB-KW"/>
</dbReference>
<keyword evidence="5" id="KW-0539">Nucleus</keyword>
<dbReference type="GO" id="GO:0006351">
    <property type="term" value="P:DNA-templated transcription"/>
    <property type="evidence" value="ECO:0007669"/>
    <property type="project" value="InterPro"/>
</dbReference>
<dbReference type="VEuPathDB" id="FungiDB:DNF11_1995"/>
<evidence type="ECO:0000256" key="3">
    <source>
        <dbReference type="ARBA" id="ARBA00022478"/>
    </source>
</evidence>
<dbReference type="STRING" id="425264.A0A3G2S4J6"/>
<keyword evidence="7" id="KW-1185">Reference proteome</keyword>
<dbReference type="Proteomes" id="UP000269793">
    <property type="component" value="Chromosome III"/>
</dbReference>
<evidence type="ECO:0000256" key="2">
    <source>
        <dbReference type="ARBA" id="ARBA00009430"/>
    </source>
</evidence>